<dbReference type="Proteomes" id="UP000249720">
    <property type="component" value="Unassembled WGS sequence"/>
</dbReference>
<sequence>MKLKHCLFLGITLFICVAVNAQSITYSAPDRDDARNMNFEVLGKLQGNFLIYKNYRNIHTISVYDDNMKLIEKNRIEGLPDKLFNADFITYPNYAYMFYQYQKKNIVYCMAQKIDARGKQVGQPLELDTTVLAFNASNKIYSSAYSENKQRITFFKINTKSDKQYVVTTLLYNPDLTLLHKSVLNIDMPEKNDYLTGFELDNDGNLAFLRAWGSSQNDNITGLEFYFKPALENSVVTTPLNTKSLFLDDMHVKFDNENHHCLITGFFAKQRRGNVEGLYNCIWDEIQQKIMHNSILTFPDELRADARGESGMRTAFNNYYIHNIIMRKDGGYILAAESAYSSSRGNPYNRWDYMYGSPFFNPYNYYYGYGYGMGLMGSYFYPWSFGNPMYNMNRFYADNIMVLSFNPGDSLEWSNVIHKSQFDDNTDAFIGYGLMNSGDQLHFLFNSVERRQLLLTDQSITPDGQIIRNPLFKNLDRGYQFMPRQGKQTGLRQMIIPCQYRGYITFAKVVI</sequence>
<comment type="caution">
    <text evidence="2">The sequence shown here is derived from an EMBL/GenBank/DDBJ whole genome shotgun (WGS) entry which is preliminary data.</text>
</comment>
<protein>
    <submittedName>
        <fullName evidence="2">Uncharacterized protein</fullName>
    </submittedName>
</protein>
<evidence type="ECO:0000313" key="2">
    <source>
        <dbReference type="EMBL" id="PZX59959.1"/>
    </source>
</evidence>
<gene>
    <name evidence="2" type="ORF">LX80_02677</name>
</gene>
<evidence type="ECO:0000256" key="1">
    <source>
        <dbReference type="SAM" id="SignalP"/>
    </source>
</evidence>
<dbReference type="EMBL" id="QKZV01000012">
    <property type="protein sequence ID" value="PZX59959.1"/>
    <property type="molecule type" value="Genomic_DNA"/>
</dbReference>
<keyword evidence="3" id="KW-1185">Reference proteome</keyword>
<feature type="signal peptide" evidence="1">
    <location>
        <begin position="1"/>
        <end position="21"/>
    </location>
</feature>
<proteinExistence type="predicted"/>
<evidence type="ECO:0000313" key="3">
    <source>
        <dbReference type="Proteomes" id="UP000249720"/>
    </source>
</evidence>
<reference evidence="2 3" key="1">
    <citation type="submission" date="2018-06" db="EMBL/GenBank/DDBJ databases">
        <title>Genomic Encyclopedia of Archaeal and Bacterial Type Strains, Phase II (KMG-II): from individual species to whole genera.</title>
        <authorList>
            <person name="Goeker M."/>
        </authorList>
    </citation>
    <scope>NUCLEOTIDE SEQUENCE [LARGE SCALE GENOMIC DNA]</scope>
    <source>
        <strain evidence="2 3">DSM 23241</strain>
    </source>
</reference>
<name>A0A2W7RZ90_9BACT</name>
<keyword evidence="1" id="KW-0732">Signal</keyword>
<dbReference type="OrthoDB" id="1490253at2"/>
<dbReference type="RefSeq" id="WP_111297165.1">
    <property type="nucleotide sequence ID" value="NZ_QKZV01000012.1"/>
</dbReference>
<feature type="chain" id="PRO_5016088922" evidence="1">
    <location>
        <begin position="22"/>
        <end position="511"/>
    </location>
</feature>
<organism evidence="2 3">
    <name type="scientific">Hydrotalea sandarakina</name>
    <dbReference type="NCBI Taxonomy" id="1004304"/>
    <lineage>
        <taxon>Bacteria</taxon>
        <taxon>Pseudomonadati</taxon>
        <taxon>Bacteroidota</taxon>
        <taxon>Chitinophagia</taxon>
        <taxon>Chitinophagales</taxon>
        <taxon>Chitinophagaceae</taxon>
        <taxon>Hydrotalea</taxon>
    </lineage>
</organism>
<accession>A0A2W7RZ90</accession>
<dbReference type="AlphaFoldDB" id="A0A2W7RZ90"/>